<feature type="signal peptide" evidence="13">
    <location>
        <begin position="1"/>
        <end position="22"/>
    </location>
</feature>
<evidence type="ECO:0000256" key="5">
    <source>
        <dbReference type="ARBA" id="ARBA00022679"/>
    </source>
</evidence>
<dbReference type="InterPro" id="IPR005599">
    <property type="entry name" value="GPI_mannosylTrfase"/>
</dbReference>
<dbReference type="Proteomes" id="UP000002058">
    <property type="component" value="Unassembled WGS sequence"/>
</dbReference>
<comment type="function">
    <text evidence="10">Mannosyltransferase that operates in the biosynthetic pathway of dolichol-linked oligosaccharides, the glycan precursors employed in protein asparagine (N)-glycosylation. The assembly of dolichol-linked oligosaccharides begins on the cytosolic side of the endoplasmic reticulum membrane and finishes in its lumen. The sequential addition of sugars to dolichol pyrophosphate produces dolichol-linked oligosaccharides containing fourteen sugars, including two GlcNAcs, nine mannoses and three glucoses. Once assembled, the oligosaccharide is transferred from the lipid to nascent proteins by oligosaccharyltransferases. In the lumen of the endoplasmic reticulum, adds the eighth mannose residue in an alpha-1,6 linkage onto Man(7)GlcNAc(2)-PP-dolichol to produce Man(8)GlcNAc(2)-PP-dolichol.</text>
</comment>
<dbReference type="VEuPathDB" id="FungiDB:UREG_00622"/>
<dbReference type="GO" id="GO:0005789">
    <property type="term" value="C:endoplasmic reticulum membrane"/>
    <property type="evidence" value="ECO:0007669"/>
    <property type="project" value="UniProtKB-SubCell"/>
</dbReference>
<feature type="transmembrane region" description="Helical" evidence="12">
    <location>
        <begin position="267"/>
        <end position="288"/>
    </location>
</feature>
<dbReference type="AlphaFoldDB" id="C4JKS6"/>
<keyword evidence="13" id="KW-0732">Signal</keyword>
<organism evidence="14 15">
    <name type="scientific">Uncinocarpus reesii (strain UAMH 1704)</name>
    <dbReference type="NCBI Taxonomy" id="336963"/>
    <lineage>
        <taxon>Eukaryota</taxon>
        <taxon>Fungi</taxon>
        <taxon>Dikarya</taxon>
        <taxon>Ascomycota</taxon>
        <taxon>Pezizomycotina</taxon>
        <taxon>Eurotiomycetes</taxon>
        <taxon>Eurotiomycetidae</taxon>
        <taxon>Onygenales</taxon>
        <taxon>Onygenaceae</taxon>
        <taxon>Uncinocarpus</taxon>
    </lineage>
</organism>
<evidence type="ECO:0000256" key="1">
    <source>
        <dbReference type="ARBA" id="ARBA00004477"/>
    </source>
</evidence>
<keyword evidence="9 12" id="KW-0472">Membrane</keyword>
<keyword evidence="6 12" id="KW-0812">Transmembrane</keyword>
<evidence type="ECO:0000256" key="13">
    <source>
        <dbReference type="SAM" id="SignalP"/>
    </source>
</evidence>
<evidence type="ECO:0000256" key="9">
    <source>
        <dbReference type="ARBA" id="ARBA00023136"/>
    </source>
</evidence>
<feature type="transmembrane region" description="Helical" evidence="12">
    <location>
        <begin position="177"/>
        <end position="195"/>
    </location>
</feature>
<dbReference type="PANTHER" id="PTHR22760:SF1">
    <property type="entry name" value="DOL-P-MAN:MAN(7)GLCNAC(2)-PP-DOL ALPHA-1,6-MANNOSYLTRANSFERASE"/>
    <property type="match status" value="1"/>
</dbReference>
<dbReference type="EMBL" id="CH476615">
    <property type="protein sequence ID" value="EEP75775.1"/>
    <property type="molecule type" value="Genomic_DNA"/>
</dbReference>
<dbReference type="KEGG" id="ure:UREG_00622"/>
<dbReference type="EC" id="2.4.1.-" evidence="12"/>
<feature type="transmembrane region" description="Helical" evidence="12">
    <location>
        <begin position="152"/>
        <end position="171"/>
    </location>
</feature>
<evidence type="ECO:0000256" key="8">
    <source>
        <dbReference type="ARBA" id="ARBA00022989"/>
    </source>
</evidence>
<comment type="catalytic activity">
    <reaction evidence="11">
        <text>an alpha-D-Man-(1-&gt;2)-alpha-D-Man-(1-&gt;2)-alpha-D-Man-(1-&gt;3)-[alpha-D-Man-(1-&gt;2)-alpha-D-Man-(1-&gt;3)-alpha-D-Man-(1-&gt;6)]-beta-D-Man-(1-&gt;4)-beta-D-GlcNAc-(1-&gt;4)-alpha-D-GlcNAc-diphospho-di-trans,poly-cis-dolichol + a di-trans,poly-cis-dolichyl beta-D-mannosyl phosphate = an alpha-D-Man-(1-&gt;2)-alpha-D-Man-(1-&gt;2)-alpha-D-Man-(1-&gt;3)-[alpha-D-Man-(1-&gt;2)-alpha-D-Man-(1-&gt;3)-[alpha-D-Man-(1-&gt;6)]-alpha-D-Man-(1-&gt;6)]-beta-D-Man-(1-&gt;4)-beta-D-GlcNAc-(1-&gt;4)-alpha-D-GlcNAc-diphospho-di-trans,poly-cis-dolichol + a di-trans,poly-cis-dolichyl phosphate + H(+)</text>
        <dbReference type="Rhea" id="RHEA:29535"/>
        <dbReference type="Rhea" id="RHEA-COMP:19498"/>
        <dbReference type="Rhea" id="RHEA-COMP:19501"/>
        <dbReference type="Rhea" id="RHEA-COMP:19518"/>
        <dbReference type="Rhea" id="RHEA-COMP:19519"/>
        <dbReference type="ChEBI" id="CHEBI:15378"/>
        <dbReference type="ChEBI" id="CHEBI:57683"/>
        <dbReference type="ChEBI" id="CHEBI:58211"/>
        <dbReference type="ChEBI" id="CHEBI:132517"/>
        <dbReference type="ChEBI" id="CHEBI:132519"/>
        <dbReference type="EC" id="2.4.1.260"/>
    </reaction>
    <physiologicalReaction direction="left-to-right" evidence="11">
        <dbReference type="Rhea" id="RHEA:29536"/>
    </physiologicalReaction>
</comment>
<sequence length="382" mass="42647">MTVRTLAIRFTDLALMLESSCAEPKPGSDWVRPQPTGKGRILRGVGVTVEKLSEHEEDHFVWDSIENTFGIQSPRRSFNVLLCEVGGEYGIQGVPFLISVHLVLSPYTKVEESFNIQAVHDILRYGIPSKNIPKELRENYDHFTFPGAVPRTFVGALLLAGVARPLIWINAKLQSQLLVRGILGAFNAVALMFYARAVRRAFGKEAGVWYILLQASQFHVIYYASRTLPNMFAFGIMFRSEIALLLGTITVYHWLQGNISIRREIVPAGVSGVLIALLVSVPIDSFFWQRFPLWPELSAFFYNVVSGKASDWGVHPWHFYLTSAIPRLLLNPLAYIVAIPMSFVPARRHAALSLLTPSLAFIALIKNPHGTDSCQSLLSSLP</sequence>
<dbReference type="eggNOG" id="KOG2516">
    <property type="taxonomic scope" value="Eukaryota"/>
</dbReference>
<evidence type="ECO:0000313" key="14">
    <source>
        <dbReference type="EMBL" id="EEP75775.1"/>
    </source>
</evidence>
<evidence type="ECO:0000256" key="2">
    <source>
        <dbReference type="ARBA" id="ARBA00004922"/>
    </source>
</evidence>
<evidence type="ECO:0000256" key="11">
    <source>
        <dbReference type="ARBA" id="ARBA00048899"/>
    </source>
</evidence>
<feature type="transmembrane region" description="Helical" evidence="12">
    <location>
        <begin position="231"/>
        <end position="255"/>
    </location>
</feature>
<evidence type="ECO:0000256" key="12">
    <source>
        <dbReference type="RuleBase" id="RU363075"/>
    </source>
</evidence>
<dbReference type="PANTHER" id="PTHR22760">
    <property type="entry name" value="GLYCOSYLTRANSFERASE"/>
    <property type="match status" value="1"/>
</dbReference>
<protein>
    <recommendedName>
        <fullName evidence="12">Mannosyltransferase</fullName>
        <ecNumber evidence="12">2.4.1.-</ecNumber>
    </recommendedName>
</protein>
<evidence type="ECO:0000256" key="4">
    <source>
        <dbReference type="ARBA" id="ARBA00022676"/>
    </source>
</evidence>
<dbReference type="STRING" id="336963.C4JKS6"/>
<keyword evidence="15" id="KW-1185">Reference proteome</keyword>
<accession>C4JKS6</accession>
<keyword evidence="4 12" id="KW-0328">Glycosyltransferase</keyword>
<dbReference type="GO" id="GO:0052917">
    <property type="term" value="F:dol-P-Man:Man(7)GlcNAc(2)-PP-Dol alpha-1,6-mannosyltransferase activity"/>
    <property type="evidence" value="ECO:0007669"/>
    <property type="project" value="UniProtKB-EC"/>
</dbReference>
<dbReference type="RefSeq" id="XP_002541108.1">
    <property type="nucleotide sequence ID" value="XM_002541062.1"/>
</dbReference>
<feature type="chain" id="PRO_5002937776" description="Mannosyltransferase" evidence="13">
    <location>
        <begin position="23"/>
        <end position="382"/>
    </location>
</feature>
<comment type="subcellular location">
    <subcellularLocation>
        <location evidence="1 12">Endoplasmic reticulum membrane</location>
        <topology evidence="1 12">Multi-pass membrane protein</topology>
    </subcellularLocation>
</comment>
<gene>
    <name evidence="14" type="ORF">UREG_00622</name>
</gene>
<evidence type="ECO:0000313" key="15">
    <source>
        <dbReference type="Proteomes" id="UP000002058"/>
    </source>
</evidence>
<evidence type="ECO:0000256" key="3">
    <source>
        <dbReference type="ARBA" id="ARBA00007063"/>
    </source>
</evidence>
<keyword evidence="8 12" id="KW-1133">Transmembrane helix</keyword>
<evidence type="ECO:0000256" key="7">
    <source>
        <dbReference type="ARBA" id="ARBA00022824"/>
    </source>
</evidence>
<reference evidence="15" key="1">
    <citation type="journal article" date="2009" name="Genome Res.">
        <title>Comparative genomic analyses of the human fungal pathogens Coccidioides and their relatives.</title>
        <authorList>
            <person name="Sharpton T.J."/>
            <person name="Stajich J.E."/>
            <person name="Rounsley S.D."/>
            <person name="Gardner M.J."/>
            <person name="Wortman J.R."/>
            <person name="Jordar V.S."/>
            <person name="Maiti R."/>
            <person name="Kodira C.D."/>
            <person name="Neafsey D.E."/>
            <person name="Zeng Q."/>
            <person name="Hung C.-Y."/>
            <person name="McMahan C."/>
            <person name="Muszewska A."/>
            <person name="Grynberg M."/>
            <person name="Mandel M.A."/>
            <person name="Kellner E.M."/>
            <person name="Barker B.M."/>
            <person name="Galgiani J.N."/>
            <person name="Orbach M.J."/>
            <person name="Kirkland T.N."/>
            <person name="Cole G.T."/>
            <person name="Henn M.R."/>
            <person name="Birren B.W."/>
            <person name="Taylor J.W."/>
        </authorList>
    </citation>
    <scope>NUCLEOTIDE SEQUENCE [LARGE SCALE GENOMIC DNA]</scope>
    <source>
        <strain evidence="15">UAMH 1704</strain>
    </source>
</reference>
<comment type="similarity">
    <text evidence="3 12">Belongs to the glycosyltransferase 22 family.</text>
</comment>
<dbReference type="OrthoDB" id="19039at2759"/>
<dbReference type="HOGENOM" id="CLU_724001_0_0_1"/>
<dbReference type="GeneID" id="8438643"/>
<evidence type="ECO:0000256" key="10">
    <source>
        <dbReference type="ARBA" id="ARBA00044721"/>
    </source>
</evidence>
<feature type="transmembrane region" description="Helical" evidence="12">
    <location>
        <begin position="317"/>
        <end position="338"/>
    </location>
</feature>
<evidence type="ECO:0000256" key="6">
    <source>
        <dbReference type="ARBA" id="ARBA00022692"/>
    </source>
</evidence>
<dbReference type="Pfam" id="PF03901">
    <property type="entry name" value="Glyco_transf_22"/>
    <property type="match status" value="1"/>
</dbReference>
<keyword evidence="7 12" id="KW-0256">Endoplasmic reticulum</keyword>
<dbReference type="GO" id="GO:0006487">
    <property type="term" value="P:protein N-linked glycosylation"/>
    <property type="evidence" value="ECO:0007669"/>
    <property type="project" value="TreeGrafter"/>
</dbReference>
<dbReference type="UniPathway" id="UPA00378"/>
<name>C4JKS6_UNCRE</name>
<keyword evidence="5" id="KW-0808">Transferase</keyword>
<dbReference type="FunCoup" id="C4JKS6">
    <property type="interactions" value="351"/>
</dbReference>
<comment type="pathway">
    <text evidence="2">Protein modification; protein glycosylation.</text>
</comment>
<proteinExistence type="inferred from homology"/>
<dbReference type="InParanoid" id="C4JKS6"/>